<name>A0A1F5PHN5_9BACT</name>
<keyword evidence="1" id="KW-0285">Flavoprotein</keyword>
<sequence length="305" mass="33594">MYDAIVIGGGPGGLTAAIYLCRKMLQTLVITDTIGGQAVMSSDIENYLGFTMVTGTELAQHFRHHIAHFPQYLRVHEGLRVTALRRMAHKRSLFEVVAGEETFQSRCVIIASGRKPRRLGIPGEKEFWGRGVVHSTSADAPLYRDKTVVVIGGGNSAMDCALVLNRFAKQVYVVNNLSELHGDEMMKDKVLSQNRIRIYNNTQAREIYGQTAVGGIRVVRKEGPEEDLTVEGVFVEVGWESEVDFDQLTEKDQNKRIKVDAYMRTTVPGIFAVGDVNNIEGEHIIIAAGEGAKGALAAAEYLNTL</sequence>
<dbReference type="STRING" id="1817828.A2722_00190"/>
<dbReference type="InterPro" id="IPR023753">
    <property type="entry name" value="FAD/NAD-binding_dom"/>
</dbReference>
<evidence type="ECO:0000259" key="3">
    <source>
        <dbReference type="Pfam" id="PF07992"/>
    </source>
</evidence>
<evidence type="ECO:0000313" key="5">
    <source>
        <dbReference type="Proteomes" id="UP000178377"/>
    </source>
</evidence>
<dbReference type="Proteomes" id="UP000178377">
    <property type="component" value="Unassembled WGS sequence"/>
</dbReference>
<feature type="domain" description="FAD/NAD(P)-binding" evidence="3">
    <location>
        <begin position="2"/>
        <end position="290"/>
    </location>
</feature>
<dbReference type="Pfam" id="PF07992">
    <property type="entry name" value="Pyr_redox_2"/>
    <property type="match status" value="1"/>
</dbReference>
<dbReference type="InterPro" id="IPR050097">
    <property type="entry name" value="Ferredoxin-NADP_redctase_2"/>
</dbReference>
<dbReference type="InterPro" id="IPR036188">
    <property type="entry name" value="FAD/NAD-bd_sf"/>
</dbReference>
<dbReference type="PRINTS" id="PR00368">
    <property type="entry name" value="FADPNR"/>
</dbReference>
<reference evidence="4 5" key="1">
    <citation type="journal article" date="2016" name="Nat. Commun.">
        <title>Thousands of microbial genomes shed light on interconnected biogeochemical processes in an aquifer system.</title>
        <authorList>
            <person name="Anantharaman K."/>
            <person name="Brown C.T."/>
            <person name="Hug L.A."/>
            <person name="Sharon I."/>
            <person name="Castelle C.J."/>
            <person name="Probst A.J."/>
            <person name="Thomas B.C."/>
            <person name="Singh A."/>
            <person name="Wilkins M.J."/>
            <person name="Karaoz U."/>
            <person name="Brodie E.L."/>
            <person name="Williams K.H."/>
            <person name="Hubbard S.S."/>
            <person name="Banfield J.F."/>
        </authorList>
    </citation>
    <scope>NUCLEOTIDE SEQUENCE [LARGE SCALE GENOMIC DNA]</scope>
</reference>
<gene>
    <name evidence="4" type="ORF">A2722_00190</name>
</gene>
<keyword evidence="2" id="KW-0560">Oxidoreductase</keyword>
<evidence type="ECO:0000313" key="4">
    <source>
        <dbReference type="EMBL" id="OGE89433.1"/>
    </source>
</evidence>
<accession>A0A1F5PHN5</accession>
<dbReference type="EMBL" id="MFEO01000021">
    <property type="protein sequence ID" value="OGE89433.1"/>
    <property type="molecule type" value="Genomic_DNA"/>
</dbReference>
<proteinExistence type="predicted"/>
<organism evidence="4 5">
    <name type="scientific">Candidatus Doudnabacteria bacterium RIFCSPHIGHO2_01_FULL_50_11</name>
    <dbReference type="NCBI Taxonomy" id="1817828"/>
    <lineage>
        <taxon>Bacteria</taxon>
        <taxon>Candidatus Doudnaibacteriota</taxon>
    </lineage>
</organism>
<evidence type="ECO:0000256" key="2">
    <source>
        <dbReference type="ARBA" id="ARBA00023002"/>
    </source>
</evidence>
<comment type="caution">
    <text evidence="4">The sequence shown here is derived from an EMBL/GenBank/DDBJ whole genome shotgun (WGS) entry which is preliminary data.</text>
</comment>
<dbReference type="PANTHER" id="PTHR48105">
    <property type="entry name" value="THIOREDOXIN REDUCTASE 1-RELATED-RELATED"/>
    <property type="match status" value="1"/>
</dbReference>
<dbReference type="Gene3D" id="3.50.50.60">
    <property type="entry name" value="FAD/NAD(P)-binding domain"/>
    <property type="match status" value="2"/>
</dbReference>
<dbReference type="GO" id="GO:0016491">
    <property type="term" value="F:oxidoreductase activity"/>
    <property type="evidence" value="ECO:0007669"/>
    <property type="project" value="UniProtKB-KW"/>
</dbReference>
<dbReference type="SUPFAM" id="SSF51905">
    <property type="entry name" value="FAD/NAD(P)-binding domain"/>
    <property type="match status" value="1"/>
</dbReference>
<dbReference type="PRINTS" id="PR00469">
    <property type="entry name" value="PNDRDTASEII"/>
</dbReference>
<dbReference type="AlphaFoldDB" id="A0A1F5PHN5"/>
<protein>
    <recommendedName>
        <fullName evidence="3">FAD/NAD(P)-binding domain-containing protein</fullName>
    </recommendedName>
</protein>
<evidence type="ECO:0000256" key="1">
    <source>
        <dbReference type="ARBA" id="ARBA00022630"/>
    </source>
</evidence>